<evidence type="ECO:0000259" key="2">
    <source>
        <dbReference type="Pfam" id="PF13966"/>
    </source>
</evidence>
<dbReference type="Pfam" id="PF13456">
    <property type="entry name" value="RVT_3"/>
    <property type="match status" value="1"/>
</dbReference>
<dbReference type="InterPro" id="IPR012337">
    <property type="entry name" value="RNaseH-like_sf"/>
</dbReference>
<organism evidence="3 4">
    <name type="scientific">Cannabis sativa</name>
    <name type="common">Hemp</name>
    <name type="synonym">Marijuana</name>
    <dbReference type="NCBI Taxonomy" id="3483"/>
    <lineage>
        <taxon>Eukaryota</taxon>
        <taxon>Viridiplantae</taxon>
        <taxon>Streptophyta</taxon>
        <taxon>Embryophyta</taxon>
        <taxon>Tracheophyta</taxon>
        <taxon>Spermatophyta</taxon>
        <taxon>Magnoliopsida</taxon>
        <taxon>eudicotyledons</taxon>
        <taxon>Gunneridae</taxon>
        <taxon>Pentapetalae</taxon>
        <taxon>rosids</taxon>
        <taxon>fabids</taxon>
        <taxon>Rosales</taxon>
        <taxon>Cannabaceae</taxon>
        <taxon>Cannabis</taxon>
    </lineage>
</organism>
<dbReference type="PANTHER" id="PTHR47723">
    <property type="entry name" value="OS05G0353850 PROTEIN"/>
    <property type="match status" value="1"/>
</dbReference>
<sequence length="527" mass="59356">MNVFLFSIGTCKELERLMASFWWKSNKSNSNGSEIVWMNWDRMTRNKAEGGMGFRNLRDFNLAMLGKQGWRLMLRQESLVSKVFKARYYSQGDFLSAELGSNPSFIWSSIYATKDTVKLGLRRGIGSGLSVGITTDPWLPILDRATPIPIVHGLENFTVNSLFQMHSRNWDDEVVRDLFSPADAAIILGIPINQSSEGDYWYWFGEKDGSYSVRSAYKMIQDNKFPPSNSDDNVFWKKVWSLKVPPKAKYLLWRAASNFLATRVNLCIKKVLTENICPMCGIYVETELHLLVTCQFAGKDNDKLGRIVMLCWALWSARNDLIWKDRVRSVSDVVAFAFSSLDQYVKAQGKGNIPLLSPFKDGDGSELWKKPITGIKLNVDAAIFDREFKHGFGCVVRNSGGELISAFAGVKIGKVSHELAEIMGIREALSWLKNHGYTCAEVETDSLVCVEVIRHNASYNSGFGLVVEDCKTLLKSLLNVSLFFVKRSANRAAHFVARHFMTLAECMFLINSVPLELLSILVSDSSS</sequence>
<dbReference type="Gene3D" id="3.30.420.10">
    <property type="entry name" value="Ribonuclease H-like superfamily/Ribonuclease H"/>
    <property type="match status" value="1"/>
</dbReference>
<reference evidence="3" key="1">
    <citation type="submission" date="2018-11" db="EMBL/GenBank/DDBJ databases">
        <authorList>
            <person name="Grassa J C."/>
        </authorList>
    </citation>
    <scope>NUCLEOTIDE SEQUENCE [LARGE SCALE GENOMIC DNA]</scope>
</reference>
<evidence type="ECO:0000259" key="1">
    <source>
        <dbReference type="Pfam" id="PF13456"/>
    </source>
</evidence>
<feature type="domain" description="Reverse transcriptase zinc-binding" evidence="2">
    <location>
        <begin position="211"/>
        <end position="298"/>
    </location>
</feature>
<dbReference type="InterPro" id="IPR026960">
    <property type="entry name" value="RVT-Znf"/>
</dbReference>
<protein>
    <submittedName>
        <fullName evidence="3">Uncharacterized protein</fullName>
    </submittedName>
</protein>
<accession>A0A803PIE7</accession>
<dbReference type="Pfam" id="PF13966">
    <property type="entry name" value="zf-RVT"/>
    <property type="match status" value="1"/>
</dbReference>
<dbReference type="Gramene" id="evm.model.04.694">
    <property type="protein sequence ID" value="cds.evm.model.04.694"/>
    <property type="gene ID" value="evm.TU.04.694"/>
</dbReference>
<dbReference type="InterPro" id="IPR036397">
    <property type="entry name" value="RNaseH_sf"/>
</dbReference>
<dbReference type="GO" id="GO:0003676">
    <property type="term" value="F:nucleic acid binding"/>
    <property type="evidence" value="ECO:0007669"/>
    <property type="project" value="InterPro"/>
</dbReference>
<dbReference type="SUPFAM" id="SSF53098">
    <property type="entry name" value="Ribonuclease H-like"/>
    <property type="match status" value="1"/>
</dbReference>
<dbReference type="EnsemblPlants" id="evm.model.04.694">
    <property type="protein sequence ID" value="cds.evm.model.04.694"/>
    <property type="gene ID" value="evm.TU.04.694"/>
</dbReference>
<evidence type="ECO:0000313" key="3">
    <source>
        <dbReference type="EnsemblPlants" id="cds.evm.model.04.694"/>
    </source>
</evidence>
<dbReference type="AlphaFoldDB" id="A0A803PIE7"/>
<dbReference type="InterPro" id="IPR044730">
    <property type="entry name" value="RNase_H-like_dom_plant"/>
</dbReference>
<feature type="domain" description="RNase H type-1" evidence="1">
    <location>
        <begin position="378"/>
        <end position="499"/>
    </location>
</feature>
<keyword evidence="4" id="KW-1185">Reference proteome</keyword>
<evidence type="ECO:0000313" key="4">
    <source>
        <dbReference type="Proteomes" id="UP000596661"/>
    </source>
</evidence>
<dbReference type="GO" id="GO:0004523">
    <property type="term" value="F:RNA-DNA hybrid ribonuclease activity"/>
    <property type="evidence" value="ECO:0007669"/>
    <property type="project" value="InterPro"/>
</dbReference>
<dbReference type="InterPro" id="IPR053151">
    <property type="entry name" value="RNase_H-like"/>
</dbReference>
<name>A0A803PIE7_CANSA</name>
<dbReference type="PANTHER" id="PTHR47723:SF19">
    <property type="entry name" value="POLYNUCLEOTIDYL TRANSFERASE, RIBONUCLEASE H-LIKE SUPERFAMILY PROTEIN"/>
    <property type="match status" value="1"/>
</dbReference>
<reference evidence="3" key="2">
    <citation type="submission" date="2021-03" db="UniProtKB">
        <authorList>
            <consortium name="EnsemblPlants"/>
        </authorList>
    </citation>
    <scope>IDENTIFICATION</scope>
</reference>
<dbReference type="CDD" id="cd06222">
    <property type="entry name" value="RNase_H_like"/>
    <property type="match status" value="1"/>
</dbReference>
<proteinExistence type="predicted"/>
<dbReference type="EMBL" id="UZAU01000366">
    <property type="status" value="NOT_ANNOTATED_CDS"/>
    <property type="molecule type" value="Genomic_DNA"/>
</dbReference>
<dbReference type="InterPro" id="IPR002156">
    <property type="entry name" value="RNaseH_domain"/>
</dbReference>
<dbReference type="Proteomes" id="UP000596661">
    <property type="component" value="Chromosome 4"/>
</dbReference>